<keyword evidence="4" id="KW-0807">Transducer</keyword>
<feature type="domain" description="Methyl-accepting transducer" evidence="7">
    <location>
        <begin position="316"/>
        <end position="552"/>
    </location>
</feature>
<dbReference type="RefSeq" id="WP_174408620.1">
    <property type="nucleotide sequence ID" value="NZ_BLVP01000002.1"/>
</dbReference>
<dbReference type="AlphaFoldDB" id="A0A7J0BQC3"/>
<keyword evidence="6" id="KW-1133">Transmembrane helix</keyword>
<evidence type="ECO:0000256" key="2">
    <source>
        <dbReference type="ARBA" id="ARBA00022500"/>
    </source>
</evidence>
<dbReference type="Pfam" id="PF00015">
    <property type="entry name" value="MCPsignal"/>
    <property type="match status" value="1"/>
</dbReference>
<name>A0A7J0BQC3_9BACT</name>
<comment type="subcellular location">
    <subcellularLocation>
        <location evidence="1">Membrane</location>
    </subcellularLocation>
</comment>
<sequence>MAMLDSLTLRSKLLSGFAVVTILSIFIGVFGVYEMKTIDENDTMLYETATVPLADIGQIAVAFQRIRLNVREAATAEDLTHVQQSTERIRGFQKVISDRLERFAPAMQHTPEDRKLLESLRSAREEYLAMTEQVLKLAEAGNRSEARALVDGAMRETARRYQTIIDEVQLLKENRAKEISDSNTAEAEYATMVMYIILGCIVALSAGTALFITANVSSQLGEDPGYLYGVASAIAGGNLNVAFRPQKKEGGVYAVMQGMVKTMKAKIAEAEQKTAEAAEEARRAQVAMEEANEAKARAERAKAEGMMQAATQLEGVVEIISTASEELSAQVEQSSRGTEVQSQRVGETATAMEQMNATVLEVARNASEASEATGVARAKAAEGANVVSQAVKSITEVQQASAVMKNDMGTLGKQAEGIGQIMNVISDIADQTNLLALNAAIEAARAGDAGRGFAVVADEVRKLAEKTMTATKEVGQAVADIQQGTRKNLENVEHSVSAIGQATELAEKSGQALQEIVRLVERAADQVRGIATASEEQSSASEQINRSVEEIDQISQETASAMNQSAQAIGELAEQAQNLRRLIEEMKKG</sequence>
<dbReference type="CDD" id="cd19411">
    <property type="entry name" value="MCP2201-like_sensor"/>
    <property type="match status" value="1"/>
</dbReference>
<organism evidence="8 9">
    <name type="scientific">Desulfovibrio psychrotolerans</name>
    <dbReference type="NCBI Taxonomy" id="415242"/>
    <lineage>
        <taxon>Bacteria</taxon>
        <taxon>Pseudomonadati</taxon>
        <taxon>Thermodesulfobacteriota</taxon>
        <taxon>Desulfovibrionia</taxon>
        <taxon>Desulfovibrionales</taxon>
        <taxon>Desulfovibrionaceae</taxon>
        <taxon>Desulfovibrio</taxon>
    </lineage>
</organism>
<gene>
    <name evidence="8" type="ORF">DSM19430T_05970</name>
</gene>
<dbReference type="GO" id="GO:0005886">
    <property type="term" value="C:plasma membrane"/>
    <property type="evidence" value="ECO:0007669"/>
    <property type="project" value="TreeGrafter"/>
</dbReference>
<dbReference type="FunFam" id="1.10.287.950:FF:000001">
    <property type="entry name" value="Methyl-accepting chemotaxis sensory transducer"/>
    <property type="match status" value="1"/>
</dbReference>
<evidence type="ECO:0000313" key="9">
    <source>
        <dbReference type="Proteomes" id="UP000503820"/>
    </source>
</evidence>
<keyword evidence="6" id="KW-0472">Membrane</keyword>
<dbReference type="Gene3D" id="1.10.287.950">
    <property type="entry name" value="Methyl-accepting chemotaxis protein"/>
    <property type="match status" value="1"/>
</dbReference>
<evidence type="ECO:0000256" key="1">
    <source>
        <dbReference type="ARBA" id="ARBA00004370"/>
    </source>
</evidence>
<accession>A0A7J0BQC3</accession>
<dbReference type="PANTHER" id="PTHR43531">
    <property type="entry name" value="PROTEIN ICFG"/>
    <property type="match status" value="1"/>
</dbReference>
<dbReference type="GO" id="GO:0007165">
    <property type="term" value="P:signal transduction"/>
    <property type="evidence" value="ECO:0007669"/>
    <property type="project" value="UniProtKB-KW"/>
</dbReference>
<proteinExistence type="inferred from homology"/>
<feature type="transmembrane region" description="Helical" evidence="6">
    <location>
        <begin position="192"/>
        <end position="214"/>
    </location>
</feature>
<dbReference type="InterPro" id="IPR047347">
    <property type="entry name" value="YvaQ-like_sensor"/>
</dbReference>
<feature type="coiled-coil region" evidence="5">
    <location>
        <begin position="562"/>
        <end position="589"/>
    </location>
</feature>
<keyword evidence="9" id="KW-1185">Reference proteome</keyword>
<evidence type="ECO:0000259" key="7">
    <source>
        <dbReference type="PROSITE" id="PS50111"/>
    </source>
</evidence>
<evidence type="ECO:0000256" key="3">
    <source>
        <dbReference type="ARBA" id="ARBA00029447"/>
    </source>
</evidence>
<dbReference type="GO" id="GO:0004888">
    <property type="term" value="F:transmembrane signaling receptor activity"/>
    <property type="evidence" value="ECO:0007669"/>
    <property type="project" value="TreeGrafter"/>
</dbReference>
<protein>
    <submittedName>
        <fullName evidence="8">Methyl-accepting chemotaxis protein</fullName>
    </submittedName>
</protein>
<dbReference type="SMART" id="SM00283">
    <property type="entry name" value="MA"/>
    <property type="match status" value="1"/>
</dbReference>
<dbReference type="InterPro" id="IPR004089">
    <property type="entry name" value="MCPsignal_dom"/>
</dbReference>
<dbReference type="Proteomes" id="UP000503820">
    <property type="component" value="Unassembled WGS sequence"/>
</dbReference>
<feature type="transmembrane region" description="Helical" evidence="6">
    <location>
        <begin position="13"/>
        <end position="33"/>
    </location>
</feature>
<evidence type="ECO:0000256" key="6">
    <source>
        <dbReference type="SAM" id="Phobius"/>
    </source>
</evidence>
<dbReference type="Pfam" id="PF12729">
    <property type="entry name" value="4HB_MCP_1"/>
    <property type="match status" value="1"/>
</dbReference>
<dbReference type="PROSITE" id="PS50111">
    <property type="entry name" value="CHEMOTAXIS_TRANSDUC_2"/>
    <property type="match status" value="1"/>
</dbReference>
<reference evidence="8 9" key="1">
    <citation type="submission" date="2020-05" db="EMBL/GenBank/DDBJ databases">
        <title>Draft genome sequence of Desulfovibrio psychrotolerans JS1T.</title>
        <authorList>
            <person name="Ueno A."/>
            <person name="Tamazawa S."/>
            <person name="Tamamura S."/>
            <person name="Murakami T."/>
            <person name="Kiyama T."/>
            <person name="Inomata H."/>
            <person name="Amano Y."/>
            <person name="Miyakawa K."/>
            <person name="Tamaki H."/>
            <person name="Naganuma T."/>
            <person name="Kaneko K."/>
        </authorList>
    </citation>
    <scope>NUCLEOTIDE SEQUENCE [LARGE SCALE GENOMIC DNA]</scope>
    <source>
        <strain evidence="8 9">JS1</strain>
    </source>
</reference>
<dbReference type="InterPro" id="IPR024478">
    <property type="entry name" value="HlyB_4HB_MCP"/>
</dbReference>
<evidence type="ECO:0000256" key="4">
    <source>
        <dbReference type="PROSITE-ProRule" id="PRU00284"/>
    </source>
</evidence>
<feature type="transmembrane region" description="Helical" evidence="6">
    <location>
        <begin position="226"/>
        <end position="243"/>
    </location>
</feature>
<dbReference type="EMBL" id="BLVP01000002">
    <property type="protein sequence ID" value="GFM35913.1"/>
    <property type="molecule type" value="Genomic_DNA"/>
</dbReference>
<evidence type="ECO:0000313" key="8">
    <source>
        <dbReference type="EMBL" id="GFM35913.1"/>
    </source>
</evidence>
<evidence type="ECO:0000256" key="5">
    <source>
        <dbReference type="SAM" id="Coils"/>
    </source>
</evidence>
<dbReference type="CDD" id="cd11386">
    <property type="entry name" value="MCP_signal"/>
    <property type="match status" value="1"/>
</dbReference>
<keyword evidence="6" id="KW-0812">Transmembrane</keyword>
<dbReference type="InterPro" id="IPR051310">
    <property type="entry name" value="MCP_chemotaxis"/>
</dbReference>
<comment type="similarity">
    <text evidence="3">Belongs to the methyl-accepting chemotaxis (MCP) protein family.</text>
</comment>
<comment type="caution">
    <text evidence="8">The sequence shown here is derived from an EMBL/GenBank/DDBJ whole genome shotgun (WGS) entry which is preliminary data.</text>
</comment>
<dbReference type="PANTHER" id="PTHR43531:SF11">
    <property type="entry name" value="METHYL-ACCEPTING CHEMOTAXIS PROTEIN 3"/>
    <property type="match status" value="1"/>
</dbReference>
<keyword evidence="2" id="KW-0145">Chemotaxis</keyword>
<feature type="coiled-coil region" evidence="5">
    <location>
        <begin position="253"/>
        <end position="308"/>
    </location>
</feature>
<dbReference type="GO" id="GO:0006935">
    <property type="term" value="P:chemotaxis"/>
    <property type="evidence" value="ECO:0007669"/>
    <property type="project" value="UniProtKB-KW"/>
</dbReference>
<keyword evidence="5" id="KW-0175">Coiled coil</keyword>
<dbReference type="SUPFAM" id="SSF58104">
    <property type="entry name" value="Methyl-accepting chemotaxis protein (MCP) signaling domain"/>
    <property type="match status" value="1"/>
</dbReference>